<reference evidence="6 7" key="1">
    <citation type="journal article" date="2019" name="Nat. Plants">
        <title>Genome sequencing of Musa balbisiana reveals subgenome evolution and function divergence in polyploid bananas.</title>
        <authorList>
            <person name="Yao X."/>
        </authorList>
    </citation>
    <scope>NUCLEOTIDE SEQUENCE [LARGE SCALE GENOMIC DNA]</scope>
    <source>
        <strain evidence="7">cv. DH-PKW</strain>
        <tissue evidence="6">Leaves</tissue>
    </source>
</reference>
<feature type="domain" description="HIT-type" evidence="5">
    <location>
        <begin position="10"/>
        <end position="43"/>
    </location>
</feature>
<dbReference type="PROSITE" id="PS51083">
    <property type="entry name" value="ZF_HIT"/>
    <property type="match status" value="1"/>
</dbReference>
<keyword evidence="3" id="KW-0862">Zinc</keyword>
<keyword evidence="1" id="KW-0479">Metal-binding</keyword>
<dbReference type="GO" id="GO:0005634">
    <property type="term" value="C:nucleus"/>
    <property type="evidence" value="ECO:0007669"/>
    <property type="project" value="TreeGrafter"/>
</dbReference>
<sequence length="155" mass="17765">MGSRPPPRKCEVCREAQSKYKCPNCLVPYCSLACFKKHKENPCKKPLPSVEETPNLMLPERSYEVGDPSWVVDKEQLQLIANSSEIREALRNGDLRRIIQKIDGSDDPEDVIVRRHEITVVVPVLVEHSQLSNAMEEQIFHDFTEKILSIINPQE</sequence>
<dbReference type="Proteomes" id="UP000317650">
    <property type="component" value="Chromosome 5"/>
</dbReference>
<proteinExistence type="predicted"/>
<dbReference type="Gene3D" id="3.30.60.190">
    <property type="match status" value="1"/>
</dbReference>
<protein>
    <recommendedName>
        <fullName evidence="5">HIT-type domain-containing protein</fullName>
    </recommendedName>
</protein>
<evidence type="ECO:0000313" key="7">
    <source>
        <dbReference type="Proteomes" id="UP000317650"/>
    </source>
</evidence>
<evidence type="ECO:0000313" key="6">
    <source>
        <dbReference type="EMBL" id="THU65467.1"/>
    </source>
</evidence>
<name>A0A4S8JTK1_MUSBA</name>
<dbReference type="PANTHER" id="PTHR13483">
    <property type="entry name" value="BOX C_D SNORNA PROTEIN 1-RELATED"/>
    <property type="match status" value="1"/>
</dbReference>
<dbReference type="GO" id="GO:0008270">
    <property type="term" value="F:zinc ion binding"/>
    <property type="evidence" value="ECO:0007669"/>
    <property type="project" value="UniProtKB-UniRule"/>
</dbReference>
<dbReference type="PANTHER" id="PTHR13483:SF11">
    <property type="entry name" value="ZINC FINGER HIT DOMAIN-CONTAINING PROTEIN 3"/>
    <property type="match status" value="1"/>
</dbReference>
<dbReference type="CDD" id="cd23024">
    <property type="entry name" value="zf-HIT_ZNHIT2-3"/>
    <property type="match status" value="1"/>
</dbReference>
<dbReference type="InterPro" id="IPR007529">
    <property type="entry name" value="Znf_HIT"/>
</dbReference>
<dbReference type="STRING" id="52838.A0A4S8JTK1"/>
<dbReference type="AlphaFoldDB" id="A0A4S8JTK1"/>
<evidence type="ECO:0000256" key="3">
    <source>
        <dbReference type="ARBA" id="ARBA00022833"/>
    </source>
</evidence>
<keyword evidence="7" id="KW-1185">Reference proteome</keyword>
<dbReference type="EMBL" id="PYDT01000003">
    <property type="protein sequence ID" value="THU65467.1"/>
    <property type="molecule type" value="Genomic_DNA"/>
</dbReference>
<evidence type="ECO:0000256" key="1">
    <source>
        <dbReference type="ARBA" id="ARBA00022723"/>
    </source>
</evidence>
<dbReference type="GO" id="GO:0000492">
    <property type="term" value="P:box C/D snoRNP assembly"/>
    <property type="evidence" value="ECO:0007669"/>
    <property type="project" value="TreeGrafter"/>
</dbReference>
<dbReference type="InterPro" id="IPR051639">
    <property type="entry name" value="BCD1"/>
</dbReference>
<dbReference type="GO" id="GO:0048254">
    <property type="term" value="P:snoRNA localization"/>
    <property type="evidence" value="ECO:0007669"/>
    <property type="project" value="TreeGrafter"/>
</dbReference>
<dbReference type="GO" id="GO:0070761">
    <property type="term" value="C:pre-snoRNP complex"/>
    <property type="evidence" value="ECO:0007669"/>
    <property type="project" value="TreeGrafter"/>
</dbReference>
<keyword evidence="2 4" id="KW-0863">Zinc-finger</keyword>
<accession>A0A4S8JTK1</accession>
<dbReference type="SUPFAM" id="SSF144232">
    <property type="entry name" value="HIT/MYND zinc finger-like"/>
    <property type="match status" value="1"/>
</dbReference>
<evidence type="ECO:0000256" key="4">
    <source>
        <dbReference type="PROSITE-ProRule" id="PRU00453"/>
    </source>
</evidence>
<organism evidence="6 7">
    <name type="scientific">Musa balbisiana</name>
    <name type="common">Banana</name>
    <dbReference type="NCBI Taxonomy" id="52838"/>
    <lineage>
        <taxon>Eukaryota</taxon>
        <taxon>Viridiplantae</taxon>
        <taxon>Streptophyta</taxon>
        <taxon>Embryophyta</taxon>
        <taxon>Tracheophyta</taxon>
        <taxon>Spermatophyta</taxon>
        <taxon>Magnoliopsida</taxon>
        <taxon>Liliopsida</taxon>
        <taxon>Zingiberales</taxon>
        <taxon>Musaceae</taxon>
        <taxon>Musa</taxon>
    </lineage>
</organism>
<gene>
    <name evidence="6" type="ORF">C4D60_Mb05t03970</name>
</gene>
<dbReference type="GO" id="GO:0000463">
    <property type="term" value="P:maturation of LSU-rRNA from tricistronic rRNA transcript (SSU-rRNA, 5.8S rRNA, LSU-rRNA)"/>
    <property type="evidence" value="ECO:0007669"/>
    <property type="project" value="TreeGrafter"/>
</dbReference>
<dbReference type="Pfam" id="PF04438">
    <property type="entry name" value="zf-HIT"/>
    <property type="match status" value="1"/>
</dbReference>
<comment type="caution">
    <text evidence="6">The sequence shown here is derived from an EMBL/GenBank/DDBJ whole genome shotgun (WGS) entry which is preliminary data.</text>
</comment>
<evidence type="ECO:0000259" key="5">
    <source>
        <dbReference type="PROSITE" id="PS51083"/>
    </source>
</evidence>
<evidence type="ECO:0000256" key="2">
    <source>
        <dbReference type="ARBA" id="ARBA00022771"/>
    </source>
</evidence>